<dbReference type="EMBL" id="FMTT01000040">
    <property type="protein sequence ID" value="SCW75449.1"/>
    <property type="molecule type" value="Genomic_DNA"/>
</dbReference>
<accession>A0A1G4T4J6</accession>
<dbReference type="Proteomes" id="UP000198601">
    <property type="component" value="Unassembled WGS sequence"/>
</dbReference>
<name>A0A1G4T4J6_9BACL</name>
<keyword evidence="2" id="KW-1185">Reference proteome</keyword>
<reference evidence="2" key="1">
    <citation type="submission" date="2016-10" db="EMBL/GenBank/DDBJ databases">
        <authorList>
            <person name="Varghese N."/>
            <person name="Submissions S."/>
        </authorList>
    </citation>
    <scope>NUCLEOTIDE SEQUENCE [LARGE SCALE GENOMIC DNA]</scope>
    <source>
        <strain evidence="2">CGMCC 1.8946</strain>
    </source>
</reference>
<dbReference type="AlphaFoldDB" id="A0A1G4T4J6"/>
<dbReference type="STRING" id="624147.SAMN04487970_104057"/>
<protein>
    <submittedName>
        <fullName evidence="1">Uncharacterized protein</fullName>
    </submittedName>
</protein>
<dbReference type="OrthoDB" id="1397301at2"/>
<sequence>MTTKQEAYREEYREYLMELFSKAWNTRPIDFIYTLLRVSGVQYGHWDPFSEILDAFEDYNKFLDFSDTLEGKAPFRVGLLMYCQAIEITAIHELFANLIRCCSGQDFVIKPFIESQKQKKREPLYYIPPSANTKVKILKELALKSNDLKFQEIFDSFYNDQIRNSFVHSDYCITSDEYRWTEGGPPSSVSLEYINELITRTFAFFEVLLQAWKSWLIWFNNHPKYIRLPQYEVFELLTNETDGLYGFAMHFSNGQRAYFERYSEVVDSRNLTLNKDGSINFFVGDLSKLEMEWKVDGKVFIG</sequence>
<evidence type="ECO:0000313" key="1">
    <source>
        <dbReference type="EMBL" id="SCW75449.1"/>
    </source>
</evidence>
<organism evidence="1 2">
    <name type="scientific">Paenibacillus tianmuensis</name>
    <dbReference type="NCBI Taxonomy" id="624147"/>
    <lineage>
        <taxon>Bacteria</taxon>
        <taxon>Bacillati</taxon>
        <taxon>Bacillota</taxon>
        <taxon>Bacilli</taxon>
        <taxon>Bacillales</taxon>
        <taxon>Paenibacillaceae</taxon>
        <taxon>Paenibacillus</taxon>
    </lineage>
</organism>
<evidence type="ECO:0000313" key="2">
    <source>
        <dbReference type="Proteomes" id="UP000198601"/>
    </source>
</evidence>
<proteinExistence type="predicted"/>
<gene>
    <name evidence="1" type="ORF">SAMN04487970_104057</name>
</gene>